<proteinExistence type="predicted"/>
<dbReference type="RefSeq" id="WP_124026614.1">
    <property type="nucleotide sequence ID" value="NZ_JBHRSN010000005.1"/>
</dbReference>
<dbReference type="InterPro" id="IPR004481">
    <property type="entry name" value="K/Na/Ca-exchanger"/>
</dbReference>
<accession>A0A3N5Y5S6</accession>
<keyword evidence="4 5" id="KW-0472">Membrane</keyword>
<dbReference type="GO" id="GO:0008273">
    <property type="term" value="F:calcium, potassium:sodium antiporter activity"/>
    <property type="evidence" value="ECO:0007669"/>
    <property type="project" value="TreeGrafter"/>
</dbReference>
<evidence type="ECO:0000313" key="7">
    <source>
        <dbReference type="EMBL" id="RPJ68613.1"/>
    </source>
</evidence>
<feature type="transmembrane region" description="Helical" evidence="5">
    <location>
        <begin position="174"/>
        <end position="196"/>
    </location>
</feature>
<evidence type="ECO:0000256" key="3">
    <source>
        <dbReference type="ARBA" id="ARBA00022989"/>
    </source>
</evidence>
<evidence type="ECO:0000259" key="6">
    <source>
        <dbReference type="Pfam" id="PF01699"/>
    </source>
</evidence>
<dbReference type="AlphaFoldDB" id="A0A3N5Y5S6"/>
<feature type="transmembrane region" description="Helical" evidence="5">
    <location>
        <begin position="208"/>
        <end position="230"/>
    </location>
</feature>
<dbReference type="InterPro" id="IPR004837">
    <property type="entry name" value="NaCa_Exmemb"/>
</dbReference>
<dbReference type="EMBL" id="RPOK01000001">
    <property type="protein sequence ID" value="RPJ68613.1"/>
    <property type="molecule type" value="Genomic_DNA"/>
</dbReference>
<dbReference type="GO" id="GO:0006874">
    <property type="term" value="P:intracellular calcium ion homeostasis"/>
    <property type="evidence" value="ECO:0007669"/>
    <property type="project" value="TreeGrafter"/>
</dbReference>
<keyword evidence="8" id="KW-1185">Reference proteome</keyword>
<dbReference type="PANTHER" id="PTHR10846">
    <property type="entry name" value="SODIUM/POTASSIUM/CALCIUM EXCHANGER"/>
    <property type="match status" value="1"/>
</dbReference>
<feature type="transmembrane region" description="Helical" evidence="5">
    <location>
        <begin position="129"/>
        <end position="148"/>
    </location>
</feature>
<keyword evidence="2 5" id="KW-0812">Transmembrane</keyword>
<organism evidence="7 8">
    <name type="scientific">Alteromonas sediminis</name>
    <dbReference type="NCBI Taxonomy" id="2259342"/>
    <lineage>
        <taxon>Bacteria</taxon>
        <taxon>Pseudomonadati</taxon>
        <taxon>Pseudomonadota</taxon>
        <taxon>Gammaproteobacteria</taxon>
        <taxon>Alteromonadales</taxon>
        <taxon>Alteromonadaceae</taxon>
        <taxon>Alteromonas/Salinimonas group</taxon>
        <taxon>Alteromonas</taxon>
    </lineage>
</organism>
<evidence type="ECO:0000256" key="2">
    <source>
        <dbReference type="ARBA" id="ARBA00022692"/>
    </source>
</evidence>
<dbReference type="Gene3D" id="1.20.1420.30">
    <property type="entry name" value="NCX, central ion-binding region"/>
    <property type="match status" value="1"/>
</dbReference>
<dbReference type="Pfam" id="PF01699">
    <property type="entry name" value="Na_Ca_ex"/>
    <property type="match status" value="2"/>
</dbReference>
<reference evidence="7 8" key="1">
    <citation type="submission" date="2018-11" db="EMBL/GenBank/DDBJ databases">
        <authorList>
            <person name="Ye M.-Q."/>
            <person name="Du Z.-J."/>
        </authorList>
    </citation>
    <scope>NUCLEOTIDE SEQUENCE [LARGE SCALE GENOMIC DNA]</scope>
    <source>
        <strain evidence="7 8">U0105</strain>
    </source>
</reference>
<dbReference type="PANTHER" id="PTHR10846:SF8">
    <property type="entry name" value="INNER MEMBRANE PROTEIN YRBG"/>
    <property type="match status" value="1"/>
</dbReference>
<feature type="transmembrane region" description="Helical" evidence="5">
    <location>
        <begin position="269"/>
        <end position="291"/>
    </location>
</feature>
<protein>
    <submittedName>
        <fullName evidence="7">Calcium/sodium antiporter</fullName>
    </submittedName>
</protein>
<comment type="subcellular location">
    <subcellularLocation>
        <location evidence="1">Membrane</location>
        <topology evidence="1">Multi-pass membrane protein</topology>
    </subcellularLocation>
</comment>
<name>A0A3N5Y5S6_9ALTE</name>
<sequence length="325" mass="34383">MLTAGLAILVGLPLLLWSADKFVGGAAAVAKHLGMSPLLIGMLIIGFGTSAPEIIVSIIAAVQGNSGIALGNAYGSNIANIALILGLTALISPIAVKSDIIKKELPIMLGITFFAAWQVFDLSVSHDDAYALFGLFVLLISWSIWHGIKGDKDILGDEYEIELNSQEANLKLNIIWLIVGLLILVASSRLLVWGAVDVAQFFGVSDTIIGLTIIAIGTSLPELASAIIAVKKGEHDLALGNVIGSNMFNTLAVVGIAGMIQPMTVDSTFFYRDVLFMLACSVALFIFCIGIKGPGRLNRLEGAVLVAAYLAYTYFLISNSFIQAV</sequence>
<feature type="transmembrane region" description="Helical" evidence="5">
    <location>
        <begin position="242"/>
        <end position="263"/>
    </location>
</feature>
<evidence type="ECO:0000313" key="8">
    <source>
        <dbReference type="Proteomes" id="UP000275281"/>
    </source>
</evidence>
<feature type="transmembrane region" description="Helical" evidence="5">
    <location>
        <begin position="74"/>
        <end position="96"/>
    </location>
</feature>
<dbReference type="GO" id="GO:0005262">
    <property type="term" value="F:calcium channel activity"/>
    <property type="evidence" value="ECO:0007669"/>
    <property type="project" value="TreeGrafter"/>
</dbReference>
<dbReference type="OrthoDB" id="9794225at2"/>
<dbReference type="Proteomes" id="UP000275281">
    <property type="component" value="Unassembled WGS sequence"/>
</dbReference>
<dbReference type="InterPro" id="IPR044880">
    <property type="entry name" value="NCX_ion-bd_dom_sf"/>
</dbReference>
<evidence type="ECO:0000256" key="1">
    <source>
        <dbReference type="ARBA" id="ARBA00004141"/>
    </source>
</evidence>
<feature type="transmembrane region" description="Helical" evidence="5">
    <location>
        <begin position="38"/>
        <end position="62"/>
    </location>
</feature>
<feature type="domain" description="Sodium/calcium exchanger membrane region" evidence="6">
    <location>
        <begin position="174"/>
        <end position="317"/>
    </location>
</feature>
<comment type="caution">
    <text evidence="7">The sequence shown here is derived from an EMBL/GenBank/DDBJ whole genome shotgun (WGS) entry which is preliminary data.</text>
</comment>
<evidence type="ECO:0000256" key="4">
    <source>
        <dbReference type="ARBA" id="ARBA00023136"/>
    </source>
</evidence>
<feature type="domain" description="Sodium/calcium exchanger membrane region" evidence="6">
    <location>
        <begin position="6"/>
        <end position="144"/>
    </location>
</feature>
<gene>
    <name evidence="7" type="ORF">DRW07_04205</name>
</gene>
<feature type="transmembrane region" description="Helical" evidence="5">
    <location>
        <begin position="303"/>
        <end position="322"/>
    </location>
</feature>
<keyword evidence="3 5" id="KW-1133">Transmembrane helix</keyword>
<dbReference type="GO" id="GO:0005886">
    <property type="term" value="C:plasma membrane"/>
    <property type="evidence" value="ECO:0007669"/>
    <property type="project" value="TreeGrafter"/>
</dbReference>
<dbReference type="NCBIfam" id="TIGR00367">
    <property type="entry name" value="calcium/sodium antiporter"/>
    <property type="match status" value="1"/>
</dbReference>
<evidence type="ECO:0000256" key="5">
    <source>
        <dbReference type="SAM" id="Phobius"/>
    </source>
</evidence>